<gene>
    <name evidence="2" type="ORF">ENO26_10740</name>
</gene>
<evidence type="ECO:0000259" key="1">
    <source>
        <dbReference type="Pfam" id="PF01637"/>
    </source>
</evidence>
<dbReference type="EMBL" id="DSEU01000073">
    <property type="protein sequence ID" value="HEM68019.1"/>
    <property type="molecule type" value="Genomic_DNA"/>
</dbReference>
<accession>A0A7J2U618</accession>
<dbReference type="SUPFAM" id="SSF52540">
    <property type="entry name" value="P-loop containing nucleoside triphosphate hydrolases"/>
    <property type="match status" value="1"/>
</dbReference>
<dbReference type="GO" id="GO:0005524">
    <property type="term" value="F:ATP binding"/>
    <property type="evidence" value="ECO:0007669"/>
    <property type="project" value="InterPro"/>
</dbReference>
<dbReference type="AlphaFoldDB" id="A0A7J2U618"/>
<dbReference type="InterPro" id="IPR027417">
    <property type="entry name" value="P-loop_NTPase"/>
</dbReference>
<name>A0A7J2U618_9CREN</name>
<dbReference type="InterPro" id="IPR011579">
    <property type="entry name" value="ATPase_dom"/>
</dbReference>
<organism evidence="2">
    <name type="scientific">Ignisphaera aggregans</name>
    <dbReference type="NCBI Taxonomy" id="334771"/>
    <lineage>
        <taxon>Archaea</taxon>
        <taxon>Thermoproteota</taxon>
        <taxon>Thermoprotei</taxon>
        <taxon>Desulfurococcales</taxon>
        <taxon>Desulfurococcaceae</taxon>
        <taxon>Ignisphaera</taxon>
    </lineage>
</organism>
<dbReference type="Gene3D" id="3.40.50.300">
    <property type="entry name" value="P-loop containing nucleotide triphosphate hydrolases"/>
    <property type="match status" value="1"/>
</dbReference>
<feature type="domain" description="ATPase" evidence="1">
    <location>
        <begin position="16"/>
        <end position="225"/>
    </location>
</feature>
<reference evidence="2" key="1">
    <citation type="journal article" date="2020" name="mSystems">
        <title>Genome- and Community-Level Interaction Insights into Carbon Utilization and Element Cycling Functions of Hydrothermarchaeota in Hydrothermal Sediment.</title>
        <authorList>
            <person name="Zhou Z."/>
            <person name="Liu Y."/>
            <person name="Xu W."/>
            <person name="Pan J."/>
            <person name="Luo Z.H."/>
            <person name="Li M."/>
        </authorList>
    </citation>
    <scope>NUCLEOTIDE SEQUENCE [LARGE SCALE GENOMIC DNA]</scope>
    <source>
        <strain evidence="2">SpSt-125</strain>
    </source>
</reference>
<sequence>MKRVRLDFAPGLEVEFVDRGRAVEQVYEFAEKGTRFPIVVFGPEGCGKTSWLLQAVEILKEMNYSVIYFNPLRRRFEAEVGIESVRQAILDRLKQVSTEHEFAKLIWLVIDVAVEALKHGKKRIAIIVDDAFQLIGVKEAAALVKGMLEIIEHPEEGYERIVAVAATSEGLSRFEIGRHRWAEIRAMWNMSRKGFEELYNRIPGSKPSFDDVWRLTGGNPAFLSRLYQARWDANAVIHLLIEDKGISPSFISKWRKWLEEAVRDPDTLWAPDAPQELINELIERNLIVYIMHRRLEYRWVDTPPPEKDLELGIGRHIAWQTPLHREAIKRALQEL</sequence>
<evidence type="ECO:0000313" key="2">
    <source>
        <dbReference type="EMBL" id="HEM68019.1"/>
    </source>
</evidence>
<dbReference type="Pfam" id="PF01637">
    <property type="entry name" value="ATPase_2"/>
    <property type="match status" value="1"/>
</dbReference>
<proteinExistence type="predicted"/>
<protein>
    <recommendedName>
        <fullName evidence="1">ATPase domain-containing protein</fullName>
    </recommendedName>
</protein>
<comment type="caution">
    <text evidence="2">The sequence shown here is derived from an EMBL/GenBank/DDBJ whole genome shotgun (WGS) entry which is preliminary data.</text>
</comment>